<sequence length="170" mass="19175">MDFKVRANSRKFGHVAGRTCCKTMARWREESPIEPNFSRGTFRSVFPAATLRKKIPGNSPILKDQGVSEIYIEVIKSIYKNNTGRIKLETLGTSFRIGRGVRQGDPLSPKIFKAILENIISKLDWRKLGLYIQGAFLSHLTFADDIVILSEKSSQLQYIIESLQLASAEV</sequence>
<proteinExistence type="predicted"/>
<reference evidence="1 2" key="1">
    <citation type="journal article" date="2021" name="Front. Genet.">
        <title>Chromosome-Level Genome Assembly Reveals Significant Gene Expansion in the Toll and IMD Signaling Pathways of Dendrolimus kikuchii.</title>
        <authorList>
            <person name="Zhou J."/>
            <person name="Wu P."/>
            <person name="Xiong Z."/>
            <person name="Liu N."/>
            <person name="Zhao N."/>
            <person name="Ji M."/>
            <person name="Qiu Y."/>
            <person name="Yang B."/>
        </authorList>
    </citation>
    <scope>NUCLEOTIDE SEQUENCE [LARGE SCALE GENOMIC DNA]</scope>
    <source>
        <strain evidence="1">Ann1</strain>
    </source>
</reference>
<name>A0ACC1D4L4_9NEOP</name>
<evidence type="ECO:0000313" key="1">
    <source>
        <dbReference type="EMBL" id="KAJ0178761.1"/>
    </source>
</evidence>
<accession>A0ACC1D4L4</accession>
<comment type="caution">
    <text evidence="1">The sequence shown here is derived from an EMBL/GenBank/DDBJ whole genome shotgun (WGS) entry which is preliminary data.</text>
</comment>
<gene>
    <name evidence="1" type="ORF">K1T71_005536</name>
</gene>
<protein>
    <submittedName>
        <fullName evidence="1">Uncharacterized protein</fullName>
    </submittedName>
</protein>
<evidence type="ECO:0000313" key="2">
    <source>
        <dbReference type="Proteomes" id="UP000824533"/>
    </source>
</evidence>
<dbReference type="Proteomes" id="UP000824533">
    <property type="component" value="Linkage Group LG09"/>
</dbReference>
<dbReference type="EMBL" id="CM034395">
    <property type="protein sequence ID" value="KAJ0178761.1"/>
    <property type="molecule type" value="Genomic_DNA"/>
</dbReference>
<keyword evidence="2" id="KW-1185">Reference proteome</keyword>
<organism evidence="1 2">
    <name type="scientific">Dendrolimus kikuchii</name>
    <dbReference type="NCBI Taxonomy" id="765133"/>
    <lineage>
        <taxon>Eukaryota</taxon>
        <taxon>Metazoa</taxon>
        <taxon>Ecdysozoa</taxon>
        <taxon>Arthropoda</taxon>
        <taxon>Hexapoda</taxon>
        <taxon>Insecta</taxon>
        <taxon>Pterygota</taxon>
        <taxon>Neoptera</taxon>
        <taxon>Endopterygota</taxon>
        <taxon>Lepidoptera</taxon>
        <taxon>Glossata</taxon>
        <taxon>Ditrysia</taxon>
        <taxon>Bombycoidea</taxon>
        <taxon>Lasiocampidae</taxon>
        <taxon>Dendrolimus</taxon>
    </lineage>
</organism>